<feature type="domain" description="Aldehyde dehydrogenase" evidence="2">
    <location>
        <begin position="152"/>
        <end position="377"/>
    </location>
</feature>
<keyword evidence="1" id="KW-0560">Oxidoreductase</keyword>
<comment type="caution">
    <text evidence="3">The sequence shown here is derived from an EMBL/GenBank/DDBJ whole genome shotgun (WGS) entry which is preliminary data.</text>
</comment>
<organism evidence="3 4">
    <name type="scientific">Kitasatospora acidiphila</name>
    <dbReference type="NCBI Taxonomy" id="2567942"/>
    <lineage>
        <taxon>Bacteria</taxon>
        <taxon>Bacillati</taxon>
        <taxon>Actinomycetota</taxon>
        <taxon>Actinomycetes</taxon>
        <taxon>Kitasatosporales</taxon>
        <taxon>Streptomycetaceae</taxon>
        <taxon>Kitasatospora</taxon>
    </lineage>
</organism>
<gene>
    <name evidence="3" type="ORF">E6W39_19975</name>
</gene>
<proteinExistence type="predicted"/>
<dbReference type="SUPFAM" id="SSF53720">
    <property type="entry name" value="ALDH-like"/>
    <property type="match status" value="1"/>
</dbReference>
<evidence type="ECO:0000256" key="1">
    <source>
        <dbReference type="ARBA" id="ARBA00023002"/>
    </source>
</evidence>
<dbReference type="InterPro" id="IPR050740">
    <property type="entry name" value="Aldehyde_DH_Superfamily"/>
</dbReference>
<accession>A0A540W517</accession>
<protein>
    <submittedName>
        <fullName evidence="3">Aldehyde dehydrogenase</fullName>
    </submittedName>
</protein>
<dbReference type="InterPro" id="IPR015590">
    <property type="entry name" value="Aldehyde_DH_dom"/>
</dbReference>
<dbReference type="RefSeq" id="WP_141634681.1">
    <property type="nucleotide sequence ID" value="NZ_VIGB01000003.1"/>
</dbReference>
<dbReference type="Gene3D" id="3.40.309.10">
    <property type="entry name" value="Aldehyde Dehydrogenase, Chain A, domain 2"/>
    <property type="match status" value="1"/>
</dbReference>
<dbReference type="GO" id="GO:0016620">
    <property type="term" value="F:oxidoreductase activity, acting on the aldehyde or oxo group of donors, NAD or NADP as acceptor"/>
    <property type="evidence" value="ECO:0007669"/>
    <property type="project" value="InterPro"/>
</dbReference>
<dbReference type="OrthoDB" id="2644916at2"/>
<dbReference type="PANTHER" id="PTHR43353:SF5">
    <property type="entry name" value="SUCCINATE-SEMIALDEHYDE DEHYDROGENASE, MITOCHONDRIAL"/>
    <property type="match status" value="1"/>
</dbReference>
<name>A0A540W517_9ACTN</name>
<dbReference type="EMBL" id="VIGB01000003">
    <property type="protein sequence ID" value="TQF04090.1"/>
    <property type="molecule type" value="Genomic_DNA"/>
</dbReference>
<dbReference type="AlphaFoldDB" id="A0A540W517"/>
<dbReference type="InterPro" id="IPR016161">
    <property type="entry name" value="Ald_DH/histidinol_DH"/>
</dbReference>
<dbReference type="PANTHER" id="PTHR43353">
    <property type="entry name" value="SUCCINATE-SEMIALDEHYDE DEHYDROGENASE, MITOCHONDRIAL"/>
    <property type="match status" value="1"/>
</dbReference>
<dbReference type="InterPro" id="IPR016162">
    <property type="entry name" value="Ald_DH_N"/>
</dbReference>
<evidence type="ECO:0000313" key="4">
    <source>
        <dbReference type="Proteomes" id="UP000319103"/>
    </source>
</evidence>
<dbReference type="Pfam" id="PF00171">
    <property type="entry name" value="Aldedh"/>
    <property type="match status" value="1"/>
</dbReference>
<sequence>MTQIVAETPVETPYHIPFADRMTGLHNVADILVDRREEVLQVLYESCNHKTAAGEIEVALAALAGAEQEVTGFRPPRLDQLAVLMPSNIPLYSYVLYLLIPSLYTERLVFRPSGRIDSQLERLHKLLGEAHRLPIRLRQTGQRDFLENDVADSQVLVFTGSFENAEKIRPQLRKDQLFLYFGQGVNPFVVGPGADLGDAVDGAIRARMLNSGQDCFGPDVYFVHTSLSSQFCNLLSRRVRSLKHGRYEDPTADYGSMYYLDAFEDAISHLMDNRSFILVGGRADLTESHLAPTVLVRPVESATNPPELFAPIFNVVPYTSGEWLHRTLRHQYFEERAMAATVYGDEPELIELLRRRHTVSLNATVADIENGNEPFGGRGVRANYAAVGGVRHTEPLLISKAVADHLGPRLSGGAA</sequence>
<dbReference type="InterPro" id="IPR016163">
    <property type="entry name" value="Ald_DH_C"/>
</dbReference>
<keyword evidence="4" id="KW-1185">Reference proteome</keyword>
<evidence type="ECO:0000259" key="2">
    <source>
        <dbReference type="Pfam" id="PF00171"/>
    </source>
</evidence>
<evidence type="ECO:0000313" key="3">
    <source>
        <dbReference type="EMBL" id="TQF04090.1"/>
    </source>
</evidence>
<dbReference type="Gene3D" id="3.40.605.10">
    <property type="entry name" value="Aldehyde Dehydrogenase, Chain A, domain 1"/>
    <property type="match status" value="1"/>
</dbReference>
<dbReference type="Proteomes" id="UP000319103">
    <property type="component" value="Unassembled WGS sequence"/>
</dbReference>
<reference evidence="3 4" key="1">
    <citation type="submission" date="2019-06" db="EMBL/GenBank/DDBJ databases">
        <title>Description of Kitasatospora acidophila sp. nov. isolated from pine grove soil, and reclassification of Streptomyces novaecaesareae to Kitasatospora novaeceasareae comb. nov.</title>
        <authorList>
            <person name="Kim M.J."/>
        </authorList>
    </citation>
    <scope>NUCLEOTIDE SEQUENCE [LARGE SCALE GENOMIC DNA]</scope>
    <source>
        <strain evidence="3 4">MMS16-CNU292</strain>
    </source>
</reference>